<feature type="compositionally biased region" description="Basic and acidic residues" evidence="2">
    <location>
        <begin position="377"/>
        <end position="394"/>
    </location>
</feature>
<organism evidence="3 4">
    <name type="scientific">Anguilla anguilla</name>
    <name type="common">European freshwater eel</name>
    <name type="synonym">Muraena anguilla</name>
    <dbReference type="NCBI Taxonomy" id="7936"/>
    <lineage>
        <taxon>Eukaryota</taxon>
        <taxon>Metazoa</taxon>
        <taxon>Chordata</taxon>
        <taxon>Craniata</taxon>
        <taxon>Vertebrata</taxon>
        <taxon>Euteleostomi</taxon>
        <taxon>Actinopterygii</taxon>
        <taxon>Neopterygii</taxon>
        <taxon>Teleostei</taxon>
        <taxon>Anguilliformes</taxon>
        <taxon>Anguillidae</taxon>
        <taxon>Anguilla</taxon>
    </lineage>
</organism>
<feature type="compositionally biased region" description="Basic and acidic residues" evidence="2">
    <location>
        <begin position="404"/>
        <end position="418"/>
    </location>
</feature>
<feature type="region of interest" description="Disordered" evidence="2">
    <location>
        <begin position="114"/>
        <end position="166"/>
    </location>
</feature>
<name>A0A9D3RIW4_ANGAN</name>
<protein>
    <recommendedName>
        <fullName evidence="5">C2H2-type domain-containing protein</fullName>
    </recommendedName>
</protein>
<gene>
    <name evidence="3" type="ORF">ANANG_G00305760</name>
</gene>
<accession>A0A9D3RIW4</accession>
<dbReference type="GO" id="GO:0045892">
    <property type="term" value="P:negative regulation of DNA-templated transcription"/>
    <property type="evidence" value="ECO:0007669"/>
    <property type="project" value="TreeGrafter"/>
</dbReference>
<keyword evidence="4" id="KW-1185">Reference proteome</keyword>
<evidence type="ECO:0008006" key="5">
    <source>
        <dbReference type="Google" id="ProtNLM"/>
    </source>
</evidence>
<dbReference type="GO" id="GO:0045893">
    <property type="term" value="P:positive regulation of DNA-templated transcription"/>
    <property type="evidence" value="ECO:0007669"/>
    <property type="project" value="TreeGrafter"/>
</dbReference>
<evidence type="ECO:0000313" key="3">
    <source>
        <dbReference type="EMBL" id="KAG5831630.1"/>
    </source>
</evidence>
<feature type="compositionally biased region" description="Polar residues" evidence="2">
    <location>
        <begin position="153"/>
        <end position="166"/>
    </location>
</feature>
<feature type="coiled-coil region" evidence="1">
    <location>
        <begin position="295"/>
        <end position="329"/>
    </location>
</feature>
<dbReference type="PANTHER" id="PTHR15577">
    <property type="entry name" value="ZINC FINGER CONTAINING PROTEIN"/>
    <property type="match status" value="1"/>
</dbReference>
<feature type="compositionally biased region" description="Polar residues" evidence="2">
    <location>
        <begin position="119"/>
        <end position="128"/>
    </location>
</feature>
<comment type="caution">
    <text evidence="3">The sequence shown here is derived from an EMBL/GenBank/DDBJ whole genome shotgun (WGS) entry which is preliminary data.</text>
</comment>
<proteinExistence type="predicted"/>
<dbReference type="InterPro" id="IPR055309">
    <property type="entry name" value="Znf318-like"/>
</dbReference>
<evidence type="ECO:0000256" key="1">
    <source>
        <dbReference type="SAM" id="Coils"/>
    </source>
</evidence>
<dbReference type="AlphaFoldDB" id="A0A9D3RIW4"/>
<evidence type="ECO:0000256" key="2">
    <source>
        <dbReference type="SAM" id="MobiDB-lite"/>
    </source>
</evidence>
<dbReference type="GO" id="GO:0005654">
    <property type="term" value="C:nucleoplasm"/>
    <property type="evidence" value="ECO:0007669"/>
    <property type="project" value="TreeGrafter"/>
</dbReference>
<reference evidence="3" key="1">
    <citation type="submission" date="2021-01" db="EMBL/GenBank/DDBJ databases">
        <title>A chromosome-scale assembly of European eel, Anguilla anguilla.</title>
        <authorList>
            <person name="Henkel C."/>
            <person name="Jong-Raadsen S.A."/>
            <person name="Dufour S."/>
            <person name="Weltzien F.-A."/>
            <person name="Palstra A.P."/>
            <person name="Pelster B."/>
            <person name="Spaink H.P."/>
            <person name="Van Den Thillart G.E."/>
            <person name="Jansen H."/>
            <person name="Zahm M."/>
            <person name="Klopp C."/>
            <person name="Cedric C."/>
            <person name="Louis A."/>
            <person name="Berthelot C."/>
            <person name="Parey E."/>
            <person name="Roest Crollius H."/>
            <person name="Montfort J."/>
            <person name="Robinson-Rechavi M."/>
            <person name="Bucao C."/>
            <person name="Bouchez O."/>
            <person name="Gislard M."/>
            <person name="Lluch J."/>
            <person name="Milhes M."/>
            <person name="Lampietro C."/>
            <person name="Lopez Roques C."/>
            <person name="Donnadieu C."/>
            <person name="Braasch I."/>
            <person name="Desvignes T."/>
            <person name="Postlethwait J."/>
            <person name="Bobe J."/>
            <person name="Guiguen Y."/>
            <person name="Dirks R."/>
        </authorList>
    </citation>
    <scope>NUCLEOTIDE SEQUENCE</scope>
    <source>
        <strain evidence="3">Tag_6206</strain>
        <tissue evidence="3">Liver</tissue>
    </source>
</reference>
<dbReference type="PANTHER" id="PTHR15577:SF2">
    <property type="entry name" value="ZINC FINGER PROTEIN 318"/>
    <property type="match status" value="1"/>
</dbReference>
<dbReference type="Proteomes" id="UP001044222">
    <property type="component" value="Chromosome 18"/>
</dbReference>
<dbReference type="EMBL" id="JAFIRN010000018">
    <property type="protein sequence ID" value="KAG5831630.1"/>
    <property type="molecule type" value="Genomic_DNA"/>
</dbReference>
<keyword evidence="1" id="KW-0175">Coiled coil</keyword>
<feature type="region of interest" description="Disordered" evidence="2">
    <location>
        <begin position="365"/>
        <end position="424"/>
    </location>
</feature>
<evidence type="ECO:0000313" key="4">
    <source>
        <dbReference type="Proteomes" id="UP001044222"/>
    </source>
</evidence>
<sequence length="424" mass="46898">MQTFFGSVKQETAEESVGEFLLPHERIRHDAGGFSRILGVMGNAPDLQEKRKIFTDIEDEEKFLYGDEDEKGKVAVRTVAGEKQQAAVDFEKIKKALTTIGLDLGKAEISKMMARTQEHQTSQVTESSHLLKGVSSSGGPSPSPNHGLKRNRSPNSDVYHNSHSSAKQAVYSGAPAGLVRSEFDASAQEKQGAGEIPFFRPDSAQQPLVTANVQTSALGSEPAIWGRTPLKVANCWPQKQNAPAPRTPAGHYQIPGLGPLKEALESLSATTKGSGMDTFIDLANQSAYGRTSQRQKNSEENAKIKEEALNEQMRRKDYLLKELESLLKREVSEFVVPVIGFCCQLCEEFFGDVASAQDHAPVRAIRRNARNMPKGVNRREISRSDPQWTRRGESQEGLSTSGPPRRDPRATGKPENRFWLRWKN</sequence>